<feature type="domain" description="NERD" evidence="1">
    <location>
        <begin position="41"/>
        <end position="157"/>
    </location>
</feature>
<evidence type="ECO:0000313" key="2">
    <source>
        <dbReference type="EMBL" id="UYG94007.1"/>
    </source>
</evidence>
<dbReference type="EMBL" id="CP107027">
    <property type="protein sequence ID" value="UYG94007.1"/>
    <property type="molecule type" value="Genomic_DNA"/>
</dbReference>
<dbReference type="InterPro" id="IPR011528">
    <property type="entry name" value="NERD"/>
</dbReference>
<dbReference type="PROSITE" id="PS50965">
    <property type="entry name" value="NERD"/>
    <property type="match status" value="1"/>
</dbReference>
<dbReference type="Proteomes" id="UP001163104">
    <property type="component" value="Chromosome"/>
</dbReference>
<dbReference type="AlphaFoldDB" id="A0AA46P0B0"/>
<protein>
    <submittedName>
        <fullName evidence="2">NERD domain-containing protein</fullName>
    </submittedName>
</protein>
<dbReference type="Pfam" id="PF08378">
    <property type="entry name" value="NERD"/>
    <property type="match status" value="1"/>
</dbReference>
<sequence length="329" mass="38283">MIVRSKTKPLQLHQLEALLNRIPDNHSKRRFIEEDYAKQKAGYKGERSLEYHLSYLPKKDYYIFHDLRLYAGKHYFQIDILILTPFFISVLEVKNISGSLYFNPIFTQMVRTIEDKEEGFPDPVKQVKRQAYQLKSWIEEQRFPVLPIEPLVVIANERSVIKFDPRDKINPQLVIPSSEIPYKINYFKNKYKTEAHSNGQLKKLINKLKTSHTPLLTEILQRYQISPTELKQGVQCQKCSSFPMIRIHGRWICSACKHLSKDAHIQSLKEYSLLINQSISNAQAKVYLGIKSRDSVKRLLQSVSGKKGGANRGTKYTLDFFIDNPSSLH</sequence>
<proteinExistence type="predicted"/>
<dbReference type="RefSeq" id="WP_263599379.1">
    <property type="nucleotide sequence ID" value="NZ_CP107027.1"/>
</dbReference>
<name>A0AA46P0B0_CYTFI</name>
<evidence type="ECO:0000259" key="1">
    <source>
        <dbReference type="PROSITE" id="PS50965"/>
    </source>
</evidence>
<accession>A0AA46P0B0</accession>
<evidence type="ECO:0000313" key="3">
    <source>
        <dbReference type="Proteomes" id="UP001163104"/>
    </source>
</evidence>
<organism evidence="2 3">
    <name type="scientific">Cytobacillus firmus</name>
    <name type="common">Bacillus firmus</name>
    <dbReference type="NCBI Taxonomy" id="1399"/>
    <lineage>
        <taxon>Bacteria</taxon>
        <taxon>Bacillati</taxon>
        <taxon>Bacillota</taxon>
        <taxon>Bacilli</taxon>
        <taxon>Bacillales</taxon>
        <taxon>Bacillaceae</taxon>
        <taxon>Cytobacillus</taxon>
    </lineage>
</organism>
<reference evidence="2" key="1">
    <citation type="submission" date="2022-10" db="EMBL/GenBank/DDBJ databases">
        <title>Mechanism of multi-heavy metal repair in Cytobacillus Firmus M7.</title>
        <authorList>
            <person name="Li X."/>
            <person name="Yu C."/>
        </authorList>
    </citation>
    <scope>NUCLEOTIDE SEQUENCE</scope>
    <source>
        <strain evidence="2">M7</strain>
    </source>
</reference>
<gene>
    <name evidence="2" type="ORF">OD459_17595</name>
</gene>